<name>A0A1H6WN01_9BACT</name>
<feature type="compositionally biased region" description="Basic and acidic residues" evidence="1">
    <location>
        <begin position="91"/>
        <end position="101"/>
    </location>
</feature>
<evidence type="ECO:0000313" key="2">
    <source>
        <dbReference type="EMBL" id="SEJ13725.1"/>
    </source>
</evidence>
<gene>
    <name evidence="2" type="ORF">SAMN04487995_3409</name>
</gene>
<accession>A0A1H6WN01</accession>
<dbReference type="AlphaFoldDB" id="A0A1H6WN01"/>
<evidence type="ECO:0000313" key="3">
    <source>
        <dbReference type="Proteomes" id="UP000199532"/>
    </source>
</evidence>
<keyword evidence="3" id="KW-1185">Reference proteome</keyword>
<dbReference type="STRING" id="408657.SAMN04487995_3409"/>
<sequence>MINMYVISGAVCLFILNSCSNEKTKSEALIEANKVHLESVAIHKNVEKEIQEKKKSATENKEPGFLARLDSIDNLVELWEEGIIEVPGFEHEHHDGEGEHHHEHKPVPQMTDESMLEYQRNTKAAIEQLQKNLKELND</sequence>
<reference evidence="2 3" key="1">
    <citation type="submission" date="2016-10" db="EMBL/GenBank/DDBJ databases">
        <authorList>
            <person name="de Groot N.N."/>
        </authorList>
    </citation>
    <scope>NUCLEOTIDE SEQUENCE [LARGE SCALE GENOMIC DNA]</scope>
    <source>
        <strain evidence="2 3">DSM 19938</strain>
    </source>
</reference>
<evidence type="ECO:0000256" key="1">
    <source>
        <dbReference type="SAM" id="MobiDB-lite"/>
    </source>
</evidence>
<dbReference type="Proteomes" id="UP000199532">
    <property type="component" value="Unassembled WGS sequence"/>
</dbReference>
<organism evidence="2 3">
    <name type="scientific">Dyadobacter koreensis</name>
    <dbReference type="NCBI Taxonomy" id="408657"/>
    <lineage>
        <taxon>Bacteria</taxon>
        <taxon>Pseudomonadati</taxon>
        <taxon>Bacteroidota</taxon>
        <taxon>Cytophagia</taxon>
        <taxon>Cytophagales</taxon>
        <taxon>Spirosomataceae</taxon>
        <taxon>Dyadobacter</taxon>
    </lineage>
</organism>
<protein>
    <submittedName>
        <fullName evidence="2">Uncharacterized protein</fullName>
    </submittedName>
</protein>
<dbReference type="EMBL" id="FNXY01000005">
    <property type="protein sequence ID" value="SEJ13725.1"/>
    <property type="molecule type" value="Genomic_DNA"/>
</dbReference>
<feature type="region of interest" description="Disordered" evidence="1">
    <location>
        <begin position="91"/>
        <end position="117"/>
    </location>
</feature>
<proteinExistence type="predicted"/>